<evidence type="ECO:0008006" key="3">
    <source>
        <dbReference type="Google" id="ProtNLM"/>
    </source>
</evidence>
<reference evidence="2" key="1">
    <citation type="submission" date="2023-07" db="EMBL/GenBank/DDBJ databases">
        <title>30 novel species of actinomycetes from the DSMZ collection.</title>
        <authorList>
            <person name="Nouioui I."/>
        </authorList>
    </citation>
    <scope>NUCLEOTIDE SEQUENCE [LARGE SCALE GENOMIC DNA]</scope>
    <source>
        <strain evidence="2">DSM 44743</strain>
    </source>
</reference>
<gene>
    <name evidence="1" type="ORF">RM479_07665</name>
</gene>
<protein>
    <recommendedName>
        <fullName evidence="3">Core-binding (CB) domain-containing protein</fullName>
    </recommendedName>
</protein>
<dbReference type="RefSeq" id="WP_311511008.1">
    <property type="nucleotide sequence ID" value="NZ_JAVREP010000003.1"/>
</dbReference>
<organism evidence="1 2">
    <name type="scientific">Nocardiopsis lambiniae</name>
    <dbReference type="NCBI Taxonomy" id="3075539"/>
    <lineage>
        <taxon>Bacteria</taxon>
        <taxon>Bacillati</taxon>
        <taxon>Actinomycetota</taxon>
        <taxon>Actinomycetes</taxon>
        <taxon>Streptosporangiales</taxon>
        <taxon>Nocardiopsidaceae</taxon>
        <taxon>Nocardiopsis</taxon>
    </lineage>
</organism>
<evidence type="ECO:0000313" key="1">
    <source>
        <dbReference type="EMBL" id="MDT0328289.1"/>
    </source>
</evidence>
<dbReference type="Proteomes" id="UP001183390">
    <property type="component" value="Unassembled WGS sequence"/>
</dbReference>
<accession>A0ABU2M6J9</accession>
<evidence type="ECO:0000313" key="2">
    <source>
        <dbReference type="Proteomes" id="UP001183390"/>
    </source>
</evidence>
<name>A0ABU2M6J9_9ACTN</name>
<keyword evidence="2" id="KW-1185">Reference proteome</keyword>
<proteinExistence type="predicted"/>
<dbReference type="EMBL" id="JAVREP010000003">
    <property type="protein sequence ID" value="MDT0328289.1"/>
    <property type="molecule type" value="Genomic_DNA"/>
</dbReference>
<comment type="caution">
    <text evidence="1">The sequence shown here is derived from an EMBL/GenBank/DDBJ whole genome shotgun (WGS) entry which is preliminary data.</text>
</comment>
<sequence length="97" mass="10822">MATRYLRRGPRNLAAGPLKPHIDSFVLYLRAEGRSRKTITLYSQAASWFAAEHLPAGGQPTDTDRRAFVTGKGRPLTESVIYQMVCRRACRASVDDV</sequence>